<dbReference type="SUPFAM" id="SSF49785">
    <property type="entry name" value="Galactose-binding domain-like"/>
    <property type="match status" value="1"/>
</dbReference>
<keyword evidence="5" id="KW-0677">Repeat</keyword>
<dbReference type="PROSITE" id="PS51117">
    <property type="entry name" value="LAMININ_NTER"/>
    <property type="match status" value="1"/>
</dbReference>
<dbReference type="PANTHER" id="PTHR10574:SF419">
    <property type="entry name" value="LAMININ SUBUNIT ALPHA-3-RELATED"/>
    <property type="match status" value="1"/>
</dbReference>
<feature type="chain" id="PRO_5019089053" description="Netrin-4" evidence="12">
    <location>
        <begin position="22"/>
        <end position="539"/>
    </location>
</feature>
<evidence type="ECO:0000256" key="1">
    <source>
        <dbReference type="ARBA" id="ARBA00004498"/>
    </source>
</evidence>
<comment type="caution">
    <text evidence="11">Lacks conserved residue(s) required for the propagation of feature annotation.</text>
</comment>
<dbReference type="Pfam" id="PF00053">
    <property type="entry name" value="EGF_laminin"/>
    <property type="match status" value="3"/>
</dbReference>
<evidence type="ECO:0000313" key="16">
    <source>
        <dbReference type="Proteomes" id="UP000288216"/>
    </source>
</evidence>
<accession>A0A401P1L8</accession>
<feature type="domain" description="Laminin EGF-like" evidence="13">
    <location>
        <begin position="393"/>
        <end position="446"/>
    </location>
</feature>
<organism evidence="15 16">
    <name type="scientific">Scyliorhinus torazame</name>
    <name type="common">Cloudy catshark</name>
    <name type="synonym">Catulus torazame</name>
    <dbReference type="NCBI Taxonomy" id="75743"/>
    <lineage>
        <taxon>Eukaryota</taxon>
        <taxon>Metazoa</taxon>
        <taxon>Chordata</taxon>
        <taxon>Craniata</taxon>
        <taxon>Vertebrata</taxon>
        <taxon>Chondrichthyes</taxon>
        <taxon>Elasmobranchii</taxon>
        <taxon>Galeomorphii</taxon>
        <taxon>Galeoidea</taxon>
        <taxon>Carcharhiniformes</taxon>
        <taxon>Scyliorhinidae</taxon>
        <taxon>Scyliorhinus</taxon>
    </lineage>
</organism>
<dbReference type="FunFam" id="2.10.25.10:FF:000200">
    <property type="entry name" value="netrin-4 isoform X1"/>
    <property type="match status" value="1"/>
</dbReference>
<evidence type="ECO:0000256" key="3">
    <source>
        <dbReference type="ARBA" id="ARBA00022530"/>
    </source>
</evidence>
<dbReference type="OMA" id="AQDQLMI"/>
<evidence type="ECO:0000256" key="10">
    <source>
        <dbReference type="ARBA" id="ARBA00068275"/>
    </source>
</evidence>
<keyword evidence="3" id="KW-0272">Extracellular matrix</keyword>
<protein>
    <recommendedName>
        <fullName evidence="10">Netrin-4</fullName>
    </recommendedName>
</protein>
<dbReference type="OrthoDB" id="9855268at2759"/>
<comment type="subcellular location">
    <subcellularLocation>
        <location evidence="1">Secreted</location>
        <location evidence="1">Extracellular space</location>
        <location evidence="1">Extracellular matrix</location>
    </subcellularLocation>
</comment>
<gene>
    <name evidence="15" type="ORF">scyTo_0012088</name>
</gene>
<evidence type="ECO:0000256" key="12">
    <source>
        <dbReference type="SAM" id="SignalP"/>
    </source>
</evidence>
<feature type="disulfide bond" evidence="11">
    <location>
        <begin position="360"/>
        <end position="369"/>
    </location>
</feature>
<feature type="domain" description="Laminin EGF-like" evidence="13">
    <location>
        <begin position="330"/>
        <end position="392"/>
    </location>
</feature>
<dbReference type="SMART" id="SM00180">
    <property type="entry name" value="EGF_Lam"/>
    <property type="match status" value="3"/>
</dbReference>
<keyword evidence="2" id="KW-0964">Secreted</keyword>
<feature type="domain" description="Laminin EGF-like" evidence="13">
    <location>
        <begin position="261"/>
        <end position="329"/>
    </location>
</feature>
<dbReference type="Gene3D" id="2.10.25.10">
    <property type="entry name" value="Laminin"/>
    <property type="match status" value="1"/>
</dbReference>
<name>A0A401P1L8_SCYTO</name>
<dbReference type="InterPro" id="IPR050440">
    <property type="entry name" value="Laminin/Netrin_ECM"/>
</dbReference>
<proteinExistence type="predicted"/>
<evidence type="ECO:0000313" key="15">
    <source>
        <dbReference type="EMBL" id="GCB67028.1"/>
    </source>
</evidence>
<feature type="disulfide bond" evidence="11">
    <location>
        <begin position="420"/>
        <end position="429"/>
    </location>
</feature>
<dbReference type="SUPFAM" id="SSF57196">
    <property type="entry name" value="EGF/Laminin"/>
    <property type="match status" value="3"/>
</dbReference>
<dbReference type="InterPro" id="IPR008211">
    <property type="entry name" value="Laminin_N"/>
</dbReference>
<dbReference type="InterPro" id="IPR002049">
    <property type="entry name" value="LE_dom"/>
</dbReference>
<dbReference type="FunFam" id="2.10.25.10:FF:000333">
    <property type="entry name" value="netrin-4 isoform X2"/>
    <property type="match status" value="1"/>
</dbReference>
<dbReference type="FunFam" id="2.60.120.260:FF:000048">
    <property type="entry name" value="netrin-4 isoform X1"/>
    <property type="match status" value="1"/>
</dbReference>
<dbReference type="GO" id="GO:0007411">
    <property type="term" value="P:axon guidance"/>
    <property type="evidence" value="ECO:0007669"/>
    <property type="project" value="TreeGrafter"/>
</dbReference>
<feature type="disulfide bond" evidence="11">
    <location>
        <begin position="293"/>
        <end position="302"/>
    </location>
</feature>
<dbReference type="GO" id="GO:0034446">
    <property type="term" value="P:substrate adhesion-dependent cell spreading"/>
    <property type="evidence" value="ECO:0007669"/>
    <property type="project" value="TreeGrafter"/>
</dbReference>
<dbReference type="Pfam" id="PF00055">
    <property type="entry name" value="Laminin_N"/>
    <property type="match status" value="1"/>
</dbReference>
<dbReference type="GO" id="GO:0016477">
    <property type="term" value="P:cell migration"/>
    <property type="evidence" value="ECO:0007669"/>
    <property type="project" value="TreeGrafter"/>
</dbReference>
<evidence type="ECO:0000256" key="7">
    <source>
        <dbReference type="ARBA" id="ARBA00023180"/>
    </source>
</evidence>
<dbReference type="GO" id="GO:0009888">
    <property type="term" value="P:tissue development"/>
    <property type="evidence" value="ECO:0007669"/>
    <property type="project" value="TreeGrafter"/>
</dbReference>
<dbReference type="SMART" id="SM00136">
    <property type="entry name" value="LamNT"/>
    <property type="match status" value="1"/>
</dbReference>
<dbReference type="FunFam" id="2.170.300.10:FF:000001">
    <property type="entry name" value="Laminin subunit beta-1"/>
    <property type="match status" value="1"/>
</dbReference>
<evidence type="ECO:0000256" key="8">
    <source>
        <dbReference type="ARBA" id="ARBA00023292"/>
    </source>
</evidence>
<comment type="subunit">
    <text evidence="9">May form a homodimer.</text>
</comment>
<feature type="signal peptide" evidence="12">
    <location>
        <begin position="1"/>
        <end position="21"/>
    </location>
</feature>
<dbReference type="GO" id="GO:0070831">
    <property type="term" value="P:basement membrane assembly"/>
    <property type="evidence" value="ECO:0007669"/>
    <property type="project" value="TreeGrafter"/>
</dbReference>
<reference evidence="15 16" key="1">
    <citation type="journal article" date="2018" name="Nat. Ecol. Evol.">
        <title>Shark genomes provide insights into elasmobranch evolution and the origin of vertebrates.</title>
        <authorList>
            <person name="Hara Y"/>
            <person name="Yamaguchi K"/>
            <person name="Onimaru K"/>
            <person name="Kadota M"/>
            <person name="Koyanagi M"/>
            <person name="Keeley SD"/>
            <person name="Tatsumi K"/>
            <person name="Tanaka K"/>
            <person name="Motone F"/>
            <person name="Kageyama Y"/>
            <person name="Nozu R"/>
            <person name="Adachi N"/>
            <person name="Nishimura O"/>
            <person name="Nakagawa R"/>
            <person name="Tanegashima C"/>
            <person name="Kiyatake I"/>
            <person name="Matsumoto R"/>
            <person name="Murakumo K"/>
            <person name="Nishida K"/>
            <person name="Terakita A"/>
            <person name="Kuratani S"/>
            <person name="Sato K"/>
            <person name="Hyodo S Kuraku.S."/>
        </authorList>
    </citation>
    <scope>NUCLEOTIDE SEQUENCE [LARGE SCALE GENOMIC DNA]</scope>
</reference>
<evidence type="ECO:0000256" key="4">
    <source>
        <dbReference type="ARBA" id="ARBA00022729"/>
    </source>
</evidence>
<feature type="domain" description="Laminin N-terminal" evidence="14">
    <location>
        <begin position="34"/>
        <end position="260"/>
    </location>
</feature>
<comment type="caution">
    <text evidence="15">The sequence shown here is derived from an EMBL/GenBank/DDBJ whole genome shotgun (WGS) entry which is preliminary data.</text>
</comment>
<keyword evidence="7" id="KW-0325">Glycoprotein</keyword>
<dbReference type="Gene3D" id="2.60.120.260">
    <property type="entry name" value="Galactose-binding domain-like"/>
    <property type="match status" value="1"/>
</dbReference>
<evidence type="ECO:0000259" key="14">
    <source>
        <dbReference type="PROSITE" id="PS51117"/>
    </source>
</evidence>
<evidence type="ECO:0000256" key="9">
    <source>
        <dbReference type="ARBA" id="ARBA00065673"/>
    </source>
</evidence>
<dbReference type="PROSITE" id="PS01248">
    <property type="entry name" value="EGF_LAM_1"/>
    <property type="match status" value="1"/>
</dbReference>
<keyword evidence="6 11" id="KW-1015">Disulfide bond</keyword>
<dbReference type="GO" id="GO:0009887">
    <property type="term" value="P:animal organ morphogenesis"/>
    <property type="evidence" value="ECO:0007669"/>
    <property type="project" value="TreeGrafter"/>
</dbReference>
<dbReference type="EMBL" id="BFAA01005730">
    <property type="protein sequence ID" value="GCB67028.1"/>
    <property type="molecule type" value="Genomic_DNA"/>
</dbReference>
<evidence type="ECO:0000256" key="2">
    <source>
        <dbReference type="ARBA" id="ARBA00022525"/>
    </source>
</evidence>
<evidence type="ECO:0000256" key="6">
    <source>
        <dbReference type="ARBA" id="ARBA00023157"/>
    </source>
</evidence>
<evidence type="ECO:0000256" key="11">
    <source>
        <dbReference type="PROSITE-ProRule" id="PRU00460"/>
    </source>
</evidence>
<dbReference type="AlphaFoldDB" id="A0A401P1L8"/>
<keyword evidence="8 11" id="KW-0424">Laminin EGF-like domain</keyword>
<dbReference type="GO" id="GO:0043256">
    <property type="term" value="C:laminin complex"/>
    <property type="evidence" value="ECO:0007669"/>
    <property type="project" value="TreeGrafter"/>
</dbReference>
<dbReference type="Gene3D" id="2.170.300.10">
    <property type="entry name" value="Tie2 ligand-binding domain superfamily"/>
    <property type="match status" value="1"/>
</dbReference>
<dbReference type="PROSITE" id="PS50027">
    <property type="entry name" value="EGF_LAM_2"/>
    <property type="match status" value="3"/>
</dbReference>
<dbReference type="PRINTS" id="PR00011">
    <property type="entry name" value="EGFLAMININ"/>
</dbReference>
<dbReference type="InterPro" id="IPR008979">
    <property type="entry name" value="Galactose-bd-like_sf"/>
</dbReference>
<keyword evidence="4 12" id="KW-0732">Signal</keyword>
<evidence type="ECO:0000256" key="5">
    <source>
        <dbReference type="ARBA" id="ARBA00022737"/>
    </source>
</evidence>
<dbReference type="STRING" id="75743.A0A401P1L8"/>
<keyword evidence="16" id="KW-1185">Reference proteome</keyword>
<evidence type="ECO:0000259" key="13">
    <source>
        <dbReference type="PROSITE" id="PS50027"/>
    </source>
</evidence>
<dbReference type="Proteomes" id="UP000288216">
    <property type="component" value="Unassembled WGS sequence"/>
</dbReference>
<dbReference type="PANTHER" id="PTHR10574">
    <property type="entry name" value="NETRIN/LAMININ-RELATED"/>
    <property type="match status" value="1"/>
</dbReference>
<dbReference type="GO" id="GO:0005886">
    <property type="term" value="C:plasma membrane"/>
    <property type="evidence" value="ECO:0007669"/>
    <property type="project" value="UniProtKB-ARBA"/>
</dbReference>
<dbReference type="CDD" id="cd00055">
    <property type="entry name" value="EGF_Lam"/>
    <property type="match status" value="3"/>
</dbReference>
<sequence>MSRFWMAACVLLSLGGRPRSAGSIGVPGVRRHCESGACNPRLGNLAAARELRASTTCGINSTELFCSYSGRGCEDPPSCAKCSATHGHPATAMTDSSFRFPHTWWQSAPGSYKETIQLDLETYFYFTHLIMIFKSPRPAAMVLERSQDFGSTWKPYKYFAMNCNDTFGLPDDQNGVGAICTSRYSNPLPCTRGEVIFRVLSPPLSVGDPYSIQAQELLKVTNIRVRLLKRQPCPCLARAAGLKPQRFAHYGIYDFIAMGSCFCNGHAEQCEPADGFRAVKGNFRTVVHGKCICQHNTVGEHCERCDPLYSDQPWRPADGKRGTANQCRKCKCNNHAGSCHFDLSVWLASGNHSGGVCNNCKHHTAGQHCQRCQSGFFRNHNAPLAAPDTCLACMCHPFGSAILPLQPHTHCDPVTGDCLCKPGVAGPHCDKCMLGYWGLGEYGCRPCDCAGSCDPYTGDCTSSAADRKWYHRPADRAQNQGLASALTGRELTWDWEDEQGFSALRHSGKCECRNQILENPKVFCNMKYTFGELWRQLYH</sequence>